<evidence type="ECO:0000256" key="6">
    <source>
        <dbReference type="PIRNR" id="PIRNR001123"/>
    </source>
</evidence>
<dbReference type="InterPro" id="IPR051464">
    <property type="entry name" value="Peptidase_M42_aminopept"/>
</dbReference>
<accession>A0A7C4L1J4</accession>
<feature type="binding site" evidence="8">
    <location>
        <position position="164"/>
    </location>
    <ligand>
        <name>Zn(2+)</name>
        <dbReference type="ChEBI" id="CHEBI:29105"/>
        <label>1</label>
    </ligand>
</feature>
<comment type="caution">
    <text evidence="9">The sequence shown here is derived from an EMBL/GenBank/DDBJ whole genome shotgun (WGS) entry which is preliminary data.</text>
</comment>
<feature type="binding site" evidence="8">
    <location>
        <position position="164"/>
    </location>
    <ligand>
        <name>Zn(2+)</name>
        <dbReference type="ChEBI" id="CHEBI:29105"/>
        <label>2</label>
    </ligand>
</feature>
<keyword evidence="4 8" id="KW-0479">Metal-binding</keyword>
<proteinExistence type="inferred from homology"/>
<dbReference type="SUPFAM" id="SSF101821">
    <property type="entry name" value="Aminopeptidase/glucanase lid domain"/>
    <property type="match status" value="1"/>
</dbReference>
<dbReference type="InterPro" id="IPR008007">
    <property type="entry name" value="Peptidase_M42"/>
</dbReference>
<keyword evidence="5" id="KW-0378">Hydrolase</keyword>
<feature type="active site" description="Proton acceptor" evidence="7">
    <location>
        <position position="194"/>
    </location>
</feature>
<dbReference type="EMBL" id="DSXR01000061">
    <property type="protein sequence ID" value="HGS87223.1"/>
    <property type="molecule type" value="Genomic_DNA"/>
</dbReference>
<evidence type="ECO:0000256" key="2">
    <source>
        <dbReference type="ARBA" id="ARBA00022438"/>
    </source>
</evidence>
<evidence type="ECO:0000256" key="1">
    <source>
        <dbReference type="ARBA" id="ARBA00006272"/>
    </source>
</evidence>
<evidence type="ECO:0000256" key="4">
    <source>
        <dbReference type="ARBA" id="ARBA00022723"/>
    </source>
</evidence>
<feature type="binding site" evidence="8">
    <location>
        <position position="303"/>
    </location>
    <ligand>
        <name>Zn(2+)</name>
        <dbReference type="ChEBI" id="CHEBI:29105"/>
        <label>2</label>
    </ligand>
</feature>
<protein>
    <submittedName>
        <fullName evidence="9">M42 family peptidase</fullName>
    </submittedName>
</protein>
<dbReference type="SUPFAM" id="SSF53187">
    <property type="entry name" value="Zn-dependent exopeptidases"/>
    <property type="match status" value="1"/>
</dbReference>
<dbReference type="GO" id="GO:0046872">
    <property type="term" value="F:metal ion binding"/>
    <property type="evidence" value="ECO:0007669"/>
    <property type="project" value="UniProtKB-UniRule"/>
</dbReference>
<dbReference type="Gene3D" id="3.40.630.10">
    <property type="entry name" value="Zn peptidases"/>
    <property type="match status" value="1"/>
</dbReference>
<dbReference type="InterPro" id="IPR023367">
    <property type="entry name" value="Peptidase_M42_dom2"/>
</dbReference>
<keyword evidence="3" id="KW-0645">Protease</keyword>
<feature type="binding site" evidence="8">
    <location>
        <position position="195"/>
    </location>
    <ligand>
        <name>Zn(2+)</name>
        <dbReference type="ChEBI" id="CHEBI:29105"/>
        <label>2</label>
    </ligand>
</feature>
<gene>
    <name evidence="9" type="ORF">ENT17_06335</name>
</gene>
<evidence type="ECO:0000256" key="8">
    <source>
        <dbReference type="PIRSR" id="PIRSR001123-2"/>
    </source>
</evidence>
<comment type="similarity">
    <text evidence="1 6">Belongs to the peptidase M42 family.</text>
</comment>
<reference evidence="9" key="1">
    <citation type="journal article" date="2020" name="mSystems">
        <title>Genome- and Community-Level Interaction Insights into Carbon Utilization and Element Cycling Functions of Hydrothermarchaeota in Hydrothermal Sediment.</title>
        <authorList>
            <person name="Zhou Z."/>
            <person name="Liu Y."/>
            <person name="Xu W."/>
            <person name="Pan J."/>
            <person name="Luo Z.H."/>
            <person name="Li M."/>
        </authorList>
    </citation>
    <scope>NUCLEOTIDE SEQUENCE [LARGE SCALE GENOMIC DNA]</scope>
    <source>
        <strain evidence="9">SpSt-556</strain>
    </source>
</reference>
<evidence type="ECO:0000256" key="5">
    <source>
        <dbReference type="ARBA" id="ARBA00022801"/>
    </source>
</evidence>
<feature type="binding site" evidence="8">
    <location>
        <position position="217"/>
    </location>
    <ligand>
        <name>Zn(2+)</name>
        <dbReference type="ChEBI" id="CHEBI:29105"/>
        <label>1</label>
    </ligand>
</feature>
<dbReference type="Gene3D" id="2.40.30.40">
    <property type="entry name" value="Peptidase M42, domain 2"/>
    <property type="match status" value="1"/>
</dbReference>
<dbReference type="GO" id="GO:0004177">
    <property type="term" value="F:aminopeptidase activity"/>
    <property type="evidence" value="ECO:0007669"/>
    <property type="project" value="UniProtKB-UniRule"/>
</dbReference>
<feature type="binding site" evidence="8">
    <location>
        <position position="63"/>
    </location>
    <ligand>
        <name>Zn(2+)</name>
        <dbReference type="ChEBI" id="CHEBI:29105"/>
        <label>1</label>
    </ligand>
</feature>
<dbReference type="PANTHER" id="PTHR32481:SF9">
    <property type="entry name" value="ENDOGLUCANASE"/>
    <property type="match status" value="1"/>
</dbReference>
<name>A0A7C4L1J4_9CHLR</name>
<dbReference type="PANTHER" id="PTHR32481">
    <property type="entry name" value="AMINOPEPTIDASE"/>
    <property type="match status" value="1"/>
</dbReference>
<organism evidence="9">
    <name type="scientific">Bellilinea caldifistulae</name>
    <dbReference type="NCBI Taxonomy" id="360411"/>
    <lineage>
        <taxon>Bacteria</taxon>
        <taxon>Bacillati</taxon>
        <taxon>Chloroflexota</taxon>
        <taxon>Anaerolineae</taxon>
        <taxon>Anaerolineales</taxon>
        <taxon>Anaerolineaceae</taxon>
        <taxon>Bellilinea</taxon>
    </lineage>
</organism>
<dbReference type="GO" id="GO:0006508">
    <property type="term" value="P:proteolysis"/>
    <property type="evidence" value="ECO:0007669"/>
    <property type="project" value="UniProtKB-KW"/>
</dbReference>
<sequence>MKALIQKLVETIAPSGYEMPIRELILGEVKEAADEVRVDALGNLVVRKGQKSPNGKRIMLAAHMDEIGLIATHIDENGFVRFSTIGGVRPHTLYGGRVRFLNGVAGVIGGERLENMDRVHGFEKLFIDVGATSQEDCPVRVGDVAAFERPFLDLGKRLVAKSMDDRISVAVMIETLRQLKDTPHEVFFVFTTQEEVGVRGATTAAFGVDPEIGIAVDVTATGDTPRGMKMAVALGKGPAIKVKDTGMIADPRVVRWMADTAEQADIPYQLEILEGGSTDARAMQLTRAGVPAGCLSIPCRYIHTPSEIVDFEDVQNAVRMLMALLQAPVDLK</sequence>
<dbReference type="AlphaFoldDB" id="A0A7C4L1J4"/>
<comment type="cofactor">
    <cofactor evidence="8">
        <name>a divalent metal cation</name>
        <dbReference type="ChEBI" id="CHEBI:60240"/>
    </cofactor>
    <text evidence="8">Binds 2 divalent metal cations per subunit.</text>
</comment>
<dbReference type="Pfam" id="PF05343">
    <property type="entry name" value="Peptidase_M42"/>
    <property type="match status" value="1"/>
</dbReference>
<keyword evidence="2" id="KW-0031">Aminopeptidase</keyword>
<dbReference type="CDD" id="cd05656">
    <property type="entry name" value="M42_Frv"/>
    <property type="match status" value="1"/>
</dbReference>
<evidence type="ECO:0000256" key="3">
    <source>
        <dbReference type="ARBA" id="ARBA00022670"/>
    </source>
</evidence>
<dbReference type="PIRSF" id="PIRSF001123">
    <property type="entry name" value="PepA_GA"/>
    <property type="match status" value="1"/>
</dbReference>
<evidence type="ECO:0000256" key="7">
    <source>
        <dbReference type="PIRSR" id="PIRSR001123-1"/>
    </source>
</evidence>
<evidence type="ECO:0000313" key="9">
    <source>
        <dbReference type="EMBL" id="HGS87223.1"/>
    </source>
</evidence>